<accession>A0A167NYK0</accession>
<name>A0A167NYK0_PHYB8</name>
<organism evidence="1 2">
    <name type="scientific">Phycomyces blakesleeanus (strain ATCC 8743b / DSM 1359 / FGSC 10004 / NBRC 33097 / NRRL 1555)</name>
    <dbReference type="NCBI Taxonomy" id="763407"/>
    <lineage>
        <taxon>Eukaryota</taxon>
        <taxon>Fungi</taxon>
        <taxon>Fungi incertae sedis</taxon>
        <taxon>Mucoromycota</taxon>
        <taxon>Mucoromycotina</taxon>
        <taxon>Mucoromycetes</taxon>
        <taxon>Mucorales</taxon>
        <taxon>Phycomycetaceae</taxon>
        <taxon>Phycomyces</taxon>
    </lineage>
</organism>
<dbReference type="RefSeq" id="XP_018294926.1">
    <property type="nucleotide sequence ID" value="XM_018430803.1"/>
</dbReference>
<proteinExistence type="predicted"/>
<dbReference type="EMBL" id="KV440975">
    <property type="protein sequence ID" value="OAD76886.1"/>
    <property type="molecule type" value="Genomic_DNA"/>
</dbReference>
<dbReference type="AlphaFoldDB" id="A0A167NYK0"/>
<dbReference type="InParanoid" id="A0A167NYK0"/>
<dbReference type="GeneID" id="28991709"/>
<evidence type="ECO:0000313" key="2">
    <source>
        <dbReference type="Proteomes" id="UP000077315"/>
    </source>
</evidence>
<dbReference type="VEuPathDB" id="FungiDB:PHYBLDRAFT_142391"/>
<dbReference type="Proteomes" id="UP000077315">
    <property type="component" value="Unassembled WGS sequence"/>
</dbReference>
<gene>
    <name evidence="1" type="ORF">PHYBLDRAFT_142391</name>
</gene>
<keyword evidence="2" id="KW-1185">Reference proteome</keyword>
<evidence type="ECO:0000313" key="1">
    <source>
        <dbReference type="EMBL" id="OAD76886.1"/>
    </source>
</evidence>
<sequence length="58" mass="6571">MNNSTGRDGVQEATTAIFGLPPPKIKEYITRLMREQQPRDTINKMNTILDNLPNLVQS</sequence>
<protein>
    <submittedName>
        <fullName evidence="1">Uncharacterized protein</fullName>
    </submittedName>
</protein>
<reference evidence="2" key="1">
    <citation type="submission" date="2015-06" db="EMBL/GenBank/DDBJ databases">
        <title>Expansion of signal transduction pathways in fungi by whole-genome duplication.</title>
        <authorList>
            <consortium name="DOE Joint Genome Institute"/>
            <person name="Corrochano L.M."/>
            <person name="Kuo A."/>
            <person name="Marcet-Houben M."/>
            <person name="Polaino S."/>
            <person name="Salamov A."/>
            <person name="Villalobos J.M."/>
            <person name="Alvarez M.I."/>
            <person name="Avalos J."/>
            <person name="Benito E.P."/>
            <person name="Benoit I."/>
            <person name="Burger G."/>
            <person name="Camino L.P."/>
            <person name="Canovas D."/>
            <person name="Cerda-Olmedo E."/>
            <person name="Cheng J.-F."/>
            <person name="Dominguez A."/>
            <person name="Elias M."/>
            <person name="Eslava A.P."/>
            <person name="Glaser F."/>
            <person name="Grimwood J."/>
            <person name="Gutierrez G."/>
            <person name="Heitman J."/>
            <person name="Henrissat B."/>
            <person name="Iturriaga E.A."/>
            <person name="Lang B.F."/>
            <person name="Lavin J.L."/>
            <person name="Lee S."/>
            <person name="Li W."/>
            <person name="Lindquist E."/>
            <person name="Lopez-Garcia S."/>
            <person name="Luque E.M."/>
            <person name="Marcos A.T."/>
            <person name="Martin J."/>
            <person name="McCluskey K."/>
            <person name="Medina H.R."/>
            <person name="Miralles-Duran A."/>
            <person name="Miyazaki A."/>
            <person name="Munoz-Torres E."/>
            <person name="Oguiza J.A."/>
            <person name="Ohm R."/>
            <person name="Olmedo M."/>
            <person name="Orejas M."/>
            <person name="Ortiz-Castellanos L."/>
            <person name="Pisabarro A.G."/>
            <person name="Rodriguez-Romero J."/>
            <person name="Ruiz-Herrera J."/>
            <person name="Ruiz-Vazquez R."/>
            <person name="Sanz C."/>
            <person name="Schackwitz W."/>
            <person name="Schmutz J."/>
            <person name="Shahriari M."/>
            <person name="Shelest E."/>
            <person name="Silva-Franco F."/>
            <person name="Soanes D."/>
            <person name="Syed K."/>
            <person name="Tagua V.G."/>
            <person name="Talbot N.J."/>
            <person name="Thon M."/>
            <person name="De vries R.P."/>
            <person name="Wiebenga A."/>
            <person name="Yadav J.S."/>
            <person name="Braun E.L."/>
            <person name="Baker S."/>
            <person name="Garre V."/>
            <person name="Horwitz B."/>
            <person name="Torres-Martinez S."/>
            <person name="Idnurm A."/>
            <person name="Herrera-Estrella A."/>
            <person name="Gabaldon T."/>
            <person name="Grigoriev I.V."/>
        </authorList>
    </citation>
    <scope>NUCLEOTIDE SEQUENCE [LARGE SCALE GENOMIC DNA]</scope>
    <source>
        <strain evidence="2">NRRL 1555(-)</strain>
    </source>
</reference>